<gene>
    <name evidence="1" type="ORF">LAKADJCE_00350</name>
</gene>
<comment type="caution">
    <text evidence="1">The sequence shown here is derived from an EMBL/GenBank/DDBJ whole genome shotgun (WGS) entry which is preliminary data.</text>
</comment>
<evidence type="ECO:0000313" key="2">
    <source>
        <dbReference type="Proteomes" id="UP000612009"/>
    </source>
</evidence>
<organism evidence="1 2">
    <name type="scientific">Candidatus Argoarchaeum ethanivorans</name>
    <dbReference type="NCBI Taxonomy" id="2608793"/>
    <lineage>
        <taxon>Archaea</taxon>
        <taxon>Methanobacteriati</taxon>
        <taxon>Methanobacteriota</taxon>
        <taxon>Stenosarchaea group</taxon>
        <taxon>Methanomicrobia</taxon>
        <taxon>Methanosarcinales</taxon>
        <taxon>Methanosarcinales incertae sedis</taxon>
        <taxon>GOM Arc I cluster</taxon>
        <taxon>Candidatus Argoarchaeum</taxon>
    </lineage>
</organism>
<protein>
    <submittedName>
        <fullName evidence="1">Uncharacterized protein</fullName>
    </submittedName>
</protein>
<evidence type="ECO:0000313" key="1">
    <source>
        <dbReference type="EMBL" id="CAD6492694.1"/>
    </source>
</evidence>
<accession>A0A811T628</accession>
<sequence length="114" mass="13201">MIRKIFVEVDTCIVIPTIPLCRKHVGYLLALLTSQELYGAFREEAPVKDEDLSSNIEFIDRVIEGFYILHTARKRANHCRQSRVCTAQESEIDLRYLYLILVVALLRLIDAHRA</sequence>
<dbReference type="EMBL" id="CAJHIR010000015">
    <property type="protein sequence ID" value="CAD6492694.1"/>
    <property type="molecule type" value="Genomic_DNA"/>
</dbReference>
<proteinExistence type="predicted"/>
<dbReference type="AlphaFoldDB" id="A0A811T628"/>
<reference evidence="1" key="1">
    <citation type="submission" date="2020-10" db="EMBL/GenBank/DDBJ databases">
        <authorList>
            <person name="Hahn C.J."/>
            <person name="Laso-Perez R."/>
            <person name="Vulcano F."/>
            <person name="Vaziourakis K.-M."/>
            <person name="Stokke R."/>
            <person name="Steen I.H."/>
            <person name="Teske A."/>
            <person name="Boetius A."/>
            <person name="Liebeke M."/>
            <person name="Amann R."/>
            <person name="Knittel K."/>
        </authorList>
    </citation>
    <scope>NUCLEOTIDE SEQUENCE</scope>
    <source>
        <strain evidence="1">Gfbio:e3339647-f889-4370-9287-4fb5cb688e4c:AG392J18_GoMArc1</strain>
    </source>
</reference>
<dbReference type="Proteomes" id="UP000612009">
    <property type="component" value="Unassembled WGS sequence"/>
</dbReference>
<name>A0A811T628_9EURY</name>